<dbReference type="InterPro" id="IPR035974">
    <property type="entry name" value="Rap/Ran-GAP_sf"/>
</dbReference>
<dbReference type="AlphaFoldDB" id="A0A8C4WZP0"/>
<dbReference type="Pfam" id="PF21022">
    <property type="entry name" value="Rap-GAP_dimer"/>
    <property type="match status" value="1"/>
</dbReference>
<feature type="compositionally biased region" description="Low complexity" evidence="3">
    <location>
        <begin position="570"/>
        <end position="583"/>
    </location>
</feature>
<evidence type="ECO:0000256" key="2">
    <source>
        <dbReference type="ARBA" id="ARBA00057316"/>
    </source>
</evidence>
<reference evidence="5" key="2">
    <citation type="submission" date="2025-09" db="UniProtKB">
        <authorList>
            <consortium name="Ensembl"/>
        </authorList>
    </citation>
    <scope>IDENTIFICATION</scope>
</reference>
<feature type="compositionally biased region" description="Polar residues" evidence="3">
    <location>
        <begin position="541"/>
        <end position="569"/>
    </location>
</feature>
<evidence type="ECO:0000313" key="6">
    <source>
        <dbReference type="Proteomes" id="UP000694388"/>
    </source>
</evidence>
<dbReference type="InterPro" id="IPR000331">
    <property type="entry name" value="Rap/Ran_GAP_dom"/>
</dbReference>
<dbReference type="Pfam" id="PF02145">
    <property type="entry name" value="Rap_GAP"/>
    <property type="match status" value="1"/>
</dbReference>
<sequence length="652" mass="73345">MSKRRAKFRAVVLMIGLLHRSRKRKAMSSKKNEVGDGEITPERSRELLHSSPQTLKSDRLDDQRCSMPRSRVEDDYIPYPSILEVLERPEPYPQVILPQFGGYWIEGSSHHSDASAEDVFPPSSPLSTLEWNSTAQIYRQHFLQQEHQNYYSNDPNLGVLIFSVKYEDSDDQEHLRLILRMKSKTYHDVIPISCLNDFPTVAQMSKLVCEDIAVDKFFPILYPKASKLIVNYDEHVLSNTFKFGMIYQQFGQTTEEEVFSNNEESPAFVEFLELLGNNIELHDFKGFRGGLDVIHGQTGTESVYTLFHNHEIMFHVSTKLPFTEGDVQQLQRKRHIGNDIVAIVFQEQSTPFVPDMIASNFLHAYVVVQPEGSSTEETHYKVAVTARYDVPEFGPALPRPAVFKKGPELREFLLTKLINAEHACYKAEKFAKLEERTRTALLESLYEDLCKRSQAMVQQNTDEERSENGSIAGGFLESFKSLIIPNKSPVRRKSSPFGGRRSSAIGIENIQETQEQKGDLGISQKTPDSGHGCQEPKWESLSIQSSPEMPSTKVVPNTGQKVSNGGQHLSRSSSNGSSFTSVVEEGEVVEEYDTGLESQSSAGTPHKRDSFQGGSWVEDGASSNATSPDVCTERIKRALAEGEAESPHLCHK</sequence>
<dbReference type="Ensembl" id="ENSEBUT00000022602.1">
    <property type="protein sequence ID" value="ENSEBUP00000022026.1"/>
    <property type="gene ID" value="ENSEBUG00000013589.1"/>
</dbReference>
<evidence type="ECO:0000256" key="3">
    <source>
        <dbReference type="SAM" id="MobiDB-lite"/>
    </source>
</evidence>
<dbReference type="PROSITE" id="PS50085">
    <property type="entry name" value="RAPGAP"/>
    <property type="match status" value="1"/>
</dbReference>
<feature type="compositionally biased region" description="Basic and acidic residues" evidence="3">
    <location>
        <begin position="56"/>
        <end position="67"/>
    </location>
</feature>
<dbReference type="GO" id="GO:0051056">
    <property type="term" value="P:regulation of small GTPase mediated signal transduction"/>
    <property type="evidence" value="ECO:0007669"/>
    <property type="project" value="InterPro"/>
</dbReference>
<reference evidence="5" key="1">
    <citation type="submission" date="2025-08" db="UniProtKB">
        <authorList>
            <consortium name="Ensembl"/>
        </authorList>
    </citation>
    <scope>IDENTIFICATION</scope>
</reference>
<keyword evidence="1" id="KW-0343">GTPase activation</keyword>
<dbReference type="PANTHER" id="PTHR15711">
    <property type="entry name" value="RAP GTPASE-ACTIVATING PROTEIN"/>
    <property type="match status" value="1"/>
</dbReference>
<dbReference type="Gene3D" id="3.40.50.11210">
    <property type="entry name" value="Rap/Ran-GAP"/>
    <property type="match status" value="1"/>
</dbReference>
<organism evidence="5 6">
    <name type="scientific">Eptatretus burgeri</name>
    <name type="common">Inshore hagfish</name>
    <dbReference type="NCBI Taxonomy" id="7764"/>
    <lineage>
        <taxon>Eukaryota</taxon>
        <taxon>Metazoa</taxon>
        <taxon>Chordata</taxon>
        <taxon>Craniata</taxon>
        <taxon>Vertebrata</taxon>
        <taxon>Cyclostomata</taxon>
        <taxon>Myxini</taxon>
        <taxon>Myxiniformes</taxon>
        <taxon>Myxinidae</taxon>
        <taxon>Eptatretinae</taxon>
        <taxon>Eptatretus</taxon>
    </lineage>
</organism>
<dbReference type="GO" id="GO:0005737">
    <property type="term" value="C:cytoplasm"/>
    <property type="evidence" value="ECO:0007669"/>
    <property type="project" value="TreeGrafter"/>
</dbReference>
<feature type="compositionally biased region" description="Basic and acidic residues" evidence="3">
    <location>
        <begin position="30"/>
        <end position="48"/>
    </location>
</feature>
<dbReference type="InterPro" id="IPR050989">
    <property type="entry name" value="Rap1_Ran_GAP"/>
</dbReference>
<evidence type="ECO:0000256" key="1">
    <source>
        <dbReference type="ARBA" id="ARBA00022468"/>
    </source>
</evidence>
<accession>A0A8C4WZP0</accession>
<dbReference type="Proteomes" id="UP000694388">
    <property type="component" value="Unplaced"/>
</dbReference>
<evidence type="ECO:0000313" key="5">
    <source>
        <dbReference type="Ensembl" id="ENSEBUP00000022026.1"/>
    </source>
</evidence>
<feature type="region of interest" description="Disordered" evidence="3">
    <location>
        <begin position="490"/>
        <end position="630"/>
    </location>
</feature>
<keyword evidence="6" id="KW-1185">Reference proteome</keyword>
<feature type="domain" description="Rap-GAP" evidence="4">
    <location>
        <begin position="229"/>
        <end position="445"/>
    </location>
</feature>
<dbReference type="SUPFAM" id="SSF111347">
    <property type="entry name" value="Rap/Ran-GAP"/>
    <property type="match status" value="1"/>
</dbReference>
<protein>
    <submittedName>
        <fullName evidence="5">RAP1 GTPase activating protein b</fullName>
    </submittedName>
</protein>
<proteinExistence type="predicted"/>
<feature type="region of interest" description="Disordered" evidence="3">
    <location>
        <begin position="23"/>
        <end position="67"/>
    </location>
</feature>
<dbReference type="GeneTree" id="ENSGT00940000156138"/>
<name>A0A8C4WZP0_EPTBU</name>
<dbReference type="GO" id="GO:0005096">
    <property type="term" value="F:GTPase activator activity"/>
    <property type="evidence" value="ECO:0007669"/>
    <property type="project" value="UniProtKB-KW"/>
</dbReference>
<dbReference type="OMA" id="HHSAAME"/>
<evidence type="ECO:0000259" key="4">
    <source>
        <dbReference type="PROSITE" id="PS50085"/>
    </source>
</evidence>
<feature type="compositionally biased region" description="Acidic residues" evidence="3">
    <location>
        <begin position="584"/>
        <end position="594"/>
    </location>
</feature>
<dbReference type="PANTHER" id="PTHR15711:SF3">
    <property type="entry name" value="RAP1 GTPASE-ACTIVATING PROTEIN 1"/>
    <property type="match status" value="1"/>
</dbReference>
<comment type="function">
    <text evidence="2">GTPase activator for the nuclear Ras-related regulatory protein RAP-1A (KREV-1), converting it to the putatively inactive GDP-bound state.</text>
</comment>
<dbReference type="FunFam" id="3.40.50.11210:FF:000003">
    <property type="entry name" value="RAP1 GTPase activating protein 2"/>
    <property type="match status" value="1"/>
</dbReference>
<dbReference type="Gene3D" id="6.10.140.210">
    <property type="match status" value="1"/>
</dbReference>